<protein>
    <recommendedName>
        <fullName evidence="7">NAD(P)-binding protein</fullName>
    </recommendedName>
</protein>
<feature type="region of interest" description="Disordered" evidence="4">
    <location>
        <begin position="57"/>
        <end position="82"/>
    </location>
</feature>
<name>A0AAW0GSD6_9APHY</name>
<accession>A0AAW0GSD6</accession>
<reference evidence="5 6" key="1">
    <citation type="submission" date="2022-09" db="EMBL/GenBank/DDBJ databases">
        <authorList>
            <person name="Palmer J.M."/>
        </authorList>
    </citation>
    <scope>NUCLEOTIDE SEQUENCE [LARGE SCALE GENOMIC DNA]</scope>
    <source>
        <strain evidence="5 6">DSM 7382</strain>
    </source>
</reference>
<evidence type="ECO:0000256" key="1">
    <source>
        <dbReference type="ARBA" id="ARBA00006484"/>
    </source>
</evidence>
<dbReference type="GO" id="GO:0050085">
    <property type="term" value="F:mannitol 2-dehydrogenase (NADP+) activity"/>
    <property type="evidence" value="ECO:0007669"/>
    <property type="project" value="UniProtKB-ARBA"/>
</dbReference>
<feature type="compositionally biased region" description="Low complexity" evidence="4">
    <location>
        <begin position="12"/>
        <end position="30"/>
    </location>
</feature>
<dbReference type="PANTHER" id="PTHR43008:SF14">
    <property type="entry name" value="DEHYDROGENASE ARBD, PUTATIVE-RELATED"/>
    <property type="match status" value="1"/>
</dbReference>
<dbReference type="PANTHER" id="PTHR43008">
    <property type="entry name" value="BENZIL REDUCTASE"/>
    <property type="match status" value="1"/>
</dbReference>
<dbReference type="FunFam" id="3.40.50.720:FF:000090">
    <property type="entry name" value="NADP-dependent mannitol dehydrogenase"/>
    <property type="match status" value="1"/>
</dbReference>
<proteinExistence type="inferred from homology"/>
<evidence type="ECO:0008006" key="7">
    <source>
        <dbReference type="Google" id="ProtNLM"/>
    </source>
</evidence>
<dbReference type="PRINTS" id="PR00081">
    <property type="entry name" value="GDHRDH"/>
</dbReference>
<evidence type="ECO:0000256" key="2">
    <source>
        <dbReference type="ARBA" id="ARBA00022857"/>
    </source>
</evidence>
<evidence type="ECO:0000256" key="4">
    <source>
        <dbReference type="SAM" id="MobiDB-lite"/>
    </source>
</evidence>
<feature type="compositionally biased region" description="Low complexity" evidence="4">
    <location>
        <begin position="57"/>
        <end position="69"/>
    </location>
</feature>
<dbReference type="GO" id="GO:0050664">
    <property type="term" value="F:oxidoreductase activity, acting on NAD(P)H, oxygen as acceptor"/>
    <property type="evidence" value="ECO:0007669"/>
    <property type="project" value="TreeGrafter"/>
</dbReference>
<evidence type="ECO:0000313" key="5">
    <source>
        <dbReference type="EMBL" id="KAK7693965.1"/>
    </source>
</evidence>
<keyword evidence="6" id="KW-1185">Reference proteome</keyword>
<dbReference type="PROSITE" id="PS00061">
    <property type="entry name" value="ADH_SHORT"/>
    <property type="match status" value="1"/>
</dbReference>
<feature type="compositionally biased region" description="Polar residues" evidence="4">
    <location>
        <begin position="1"/>
        <end position="10"/>
    </location>
</feature>
<dbReference type="AlphaFoldDB" id="A0AAW0GSD6"/>
<dbReference type="GO" id="GO:0005975">
    <property type="term" value="P:carbohydrate metabolic process"/>
    <property type="evidence" value="ECO:0007669"/>
    <property type="project" value="UniProtKB-ARBA"/>
</dbReference>
<keyword evidence="3" id="KW-0560">Oxidoreductase</keyword>
<feature type="region of interest" description="Disordered" evidence="4">
    <location>
        <begin position="1"/>
        <end position="30"/>
    </location>
</feature>
<sequence>MTSRLLTRTLQRPIASSSRARLSSPSPVSRIASTSYASPRHLQARFNSSFTFPSATADSTSTSGASSDPAFEESSSHATGLTANGKTPKALAAFSMANKVCMVTGGARGLGYEFCKAFLDSGCTDLAILDLKEDEAQAAAEELIKAACVDSDFNPNDYRVMGVGCDVSSELSVHLAYRRVMDTYGRVDSVIASAGIVENYSAFDYPFDRIKRLYDINVHGAFFTAREAARHMIPQGGGSIVLVSSMSANIVNIPQPQTPYNAAKAAVKHMAASLAVEWAKKGVRVNCLSPGYMLTKLTRTILAHDTELKRTWESLTPMGRMGEPEDLAGAIVFLASDASRFMTGSEIRVDGGYCII</sequence>
<evidence type="ECO:0000313" key="6">
    <source>
        <dbReference type="Proteomes" id="UP001385951"/>
    </source>
</evidence>
<dbReference type="Pfam" id="PF13561">
    <property type="entry name" value="adh_short_C2"/>
    <property type="match status" value="1"/>
</dbReference>
<dbReference type="SUPFAM" id="SSF51735">
    <property type="entry name" value="NAD(P)-binding Rossmann-fold domains"/>
    <property type="match status" value="1"/>
</dbReference>
<dbReference type="InterPro" id="IPR036291">
    <property type="entry name" value="NAD(P)-bd_dom_sf"/>
</dbReference>
<dbReference type="InterPro" id="IPR002347">
    <property type="entry name" value="SDR_fam"/>
</dbReference>
<dbReference type="Gene3D" id="3.40.50.720">
    <property type="entry name" value="NAD(P)-binding Rossmann-like Domain"/>
    <property type="match status" value="1"/>
</dbReference>
<comment type="similarity">
    <text evidence="1">Belongs to the short-chain dehydrogenases/reductases (SDR) family.</text>
</comment>
<comment type="caution">
    <text evidence="5">The sequence shown here is derived from an EMBL/GenBank/DDBJ whole genome shotgun (WGS) entry which is preliminary data.</text>
</comment>
<organism evidence="5 6">
    <name type="scientific">Cerrena zonata</name>
    <dbReference type="NCBI Taxonomy" id="2478898"/>
    <lineage>
        <taxon>Eukaryota</taxon>
        <taxon>Fungi</taxon>
        <taxon>Dikarya</taxon>
        <taxon>Basidiomycota</taxon>
        <taxon>Agaricomycotina</taxon>
        <taxon>Agaricomycetes</taxon>
        <taxon>Polyporales</taxon>
        <taxon>Cerrenaceae</taxon>
        <taxon>Cerrena</taxon>
    </lineage>
</organism>
<evidence type="ECO:0000256" key="3">
    <source>
        <dbReference type="ARBA" id="ARBA00023002"/>
    </source>
</evidence>
<dbReference type="EMBL" id="JASBNA010000003">
    <property type="protein sequence ID" value="KAK7693965.1"/>
    <property type="molecule type" value="Genomic_DNA"/>
</dbReference>
<keyword evidence="2" id="KW-0521">NADP</keyword>
<dbReference type="GO" id="GO:0044281">
    <property type="term" value="P:small molecule metabolic process"/>
    <property type="evidence" value="ECO:0007669"/>
    <property type="project" value="UniProtKB-ARBA"/>
</dbReference>
<dbReference type="PRINTS" id="PR00080">
    <property type="entry name" value="SDRFAMILY"/>
</dbReference>
<dbReference type="InterPro" id="IPR020904">
    <property type="entry name" value="Sc_DH/Rdtase_CS"/>
</dbReference>
<dbReference type="Proteomes" id="UP001385951">
    <property type="component" value="Unassembled WGS sequence"/>
</dbReference>
<gene>
    <name evidence="5" type="ORF">QCA50_003540</name>
</gene>